<gene>
    <name evidence="8" type="ORF">GA0070607_2011</name>
</gene>
<evidence type="ECO:0000256" key="4">
    <source>
        <dbReference type="ARBA" id="ARBA00022989"/>
    </source>
</evidence>
<dbReference type="InterPro" id="IPR019108">
    <property type="entry name" value="Caa3_assmbl_CtaG-rel"/>
</dbReference>
<evidence type="ECO:0000256" key="7">
    <source>
        <dbReference type="SAM" id="Phobius"/>
    </source>
</evidence>
<proteinExistence type="predicted"/>
<dbReference type="Proteomes" id="UP000198243">
    <property type="component" value="Chromosome I"/>
</dbReference>
<feature type="transmembrane region" description="Helical" evidence="7">
    <location>
        <begin position="192"/>
        <end position="214"/>
    </location>
</feature>
<evidence type="ECO:0000313" key="9">
    <source>
        <dbReference type="Proteomes" id="UP000198243"/>
    </source>
</evidence>
<keyword evidence="2" id="KW-1003">Cell membrane</keyword>
<feature type="transmembrane region" description="Helical" evidence="7">
    <location>
        <begin position="25"/>
        <end position="43"/>
    </location>
</feature>
<dbReference type="RefSeq" id="WP_231930931.1">
    <property type="nucleotide sequence ID" value="NZ_LT607412.1"/>
</dbReference>
<dbReference type="GO" id="GO:0005886">
    <property type="term" value="C:plasma membrane"/>
    <property type="evidence" value="ECO:0007669"/>
    <property type="project" value="UniProtKB-SubCell"/>
</dbReference>
<name>A0A1C4VF28_9ACTN</name>
<feature type="region of interest" description="Disordered" evidence="6">
    <location>
        <begin position="266"/>
        <end position="291"/>
    </location>
</feature>
<feature type="compositionally biased region" description="Basic residues" evidence="6">
    <location>
        <begin position="266"/>
        <end position="278"/>
    </location>
</feature>
<dbReference type="Pfam" id="PF09678">
    <property type="entry name" value="Caa3_CtaG"/>
    <property type="match status" value="1"/>
</dbReference>
<feature type="transmembrane region" description="Helical" evidence="7">
    <location>
        <begin position="161"/>
        <end position="180"/>
    </location>
</feature>
<dbReference type="EMBL" id="LT607412">
    <property type="protein sequence ID" value="SCE82451.1"/>
    <property type="molecule type" value="Genomic_DNA"/>
</dbReference>
<keyword evidence="5 7" id="KW-0472">Membrane</keyword>
<evidence type="ECO:0000256" key="3">
    <source>
        <dbReference type="ARBA" id="ARBA00022692"/>
    </source>
</evidence>
<accession>A0A1C4VF28</accession>
<comment type="subcellular location">
    <subcellularLocation>
        <location evidence="1">Cell membrane</location>
        <topology evidence="1">Multi-pass membrane protein</topology>
    </subcellularLocation>
</comment>
<evidence type="ECO:0000256" key="6">
    <source>
        <dbReference type="SAM" id="MobiDB-lite"/>
    </source>
</evidence>
<protein>
    <submittedName>
        <fullName evidence="8">Putative membrane protein</fullName>
    </submittedName>
</protein>
<organism evidence="8 9">
    <name type="scientific">Micromonospora coriariae</name>
    <dbReference type="NCBI Taxonomy" id="285665"/>
    <lineage>
        <taxon>Bacteria</taxon>
        <taxon>Bacillati</taxon>
        <taxon>Actinomycetota</taxon>
        <taxon>Actinomycetes</taxon>
        <taxon>Micromonosporales</taxon>
        <taxon>Micromonosporaceae</taxon>
        <taxon>Micromonospora</taxon>
    </lineage>
</organism>
<keyword evidence="9" id="KW-1185">Reference proteome</keyword>
<evidence type="ECO:0000256" key="1">
    <source>
        <dbReference type="ARBA" id="ARBA00004651"/>
    </source>
</evidence>
<dbReference type="AlphaFoldDB" id="A0A1C4VF28"/>
<feature type="transmembrane region" description="Helical" evidence="7">
    <location>
        <begin position="55"/>
        <end position="74"/>
    </location>
</feature>
<keyword evidence="4 7" id="KW-1133">Transmembrane helix</keyword>
<feature type="transmembrane region" description="Helical" evidence="7">
    <location>
        <begin position="86"/>
        <end position="108"/>
    </location>
</feature>
<sequence length="313" mass="33210">MTATLVPGATDRLAHGGHVADGPGWFPLVAVGLLAGGYLVAAARDPRGWDHRRSAAWLAGCAVLAVAVGPLAQLPDDPRGHMTQHLLLGMVAPLGLVLGAPVTLLLRIASTPRRRFIGRLLRARPLHLIAHPVTAALLSTGGLALVLLTPLYAAAERQPTLHHALHLHYLAAGYLFAWSLAGPDPAPRRPGLAVRLGALLGAAAGHSALAKYLYAHAGALPPGLADPDPAAFRSAAQLMYYGGDVAELLLAVALFATWYHRPFRRHPARPSRSMKKRPGGQPRAARAVESRPRNARMFSSLWCVSAWSLRGPE</sequence>
<evidence type="ECO:0000313" key="8">
    <source>
        <dbReference type="EMBL" id="SCE82451.1"/>
    </source>
</evidence>
<feature type="transmembrane region" description="Helical" evidence="7">
    <location>
        <begin position="238"/>
        <end position="259"/>
    </location>
</feature>
<keyword evidence="3 7" id="KW-0812">Transmembrane</keyword>
<reference evidence="9" key="1">
    <citation type="submission" date="2016-06" db="EMBL/GenBank/DDBJ databases">
        <authorList>
            <person name="Varghese N."/>
            <person name="Submissions Spin"/>
        </authorList>
    </citation>
    <scope>NUCLEOTIDE SEQUENCE [LARGE SCALE GENOMIC DNA]</scope>
    <source>
        <strain evidence="9">DSM 44875</strain>
    </source>
</reference>
<evidence type="ECO:0000256" key="2">
    <source>
        <dbReference type="ARBA" id="ARBA00022475"/>
    </source>
</evidence>
<feature type="transmembrane region" description="Helical" evidence="7">
    <location>
        <begin position="129"/>
        <end position="155"/>
    </location>
</feature>
<evidence type="ECO:0000256" key="5">
    <source>
        <dbReference type="ARBA" id="ARBA00023136"/>
    </source>
</evidence>